<organism evidence="1 2">
    <name type="scientific">Amycolatopsis albispora</name>
    <dbReference type="NCBI Taxonomy" id="1804986"/>
    <lineage>
        <taxon>Bacteria</taxon>
        <taxon>Bacillati</taxon>
        <taxon>Actinomycetota</taxon>
        <taxon>Actinomycetes</taxon>
        <taxon>Pseudonocardiales</taxon>
        <taxon>Pseudonocardiaceae</taxon>
        <taxon>Amycolatopsis</taxon>
    </lineage>
</organism>
<dbReference type="KEGG" id="aab:A4R43_10535"/>
<dbReference type="EMBL" id="CP015163">
    <property type="protein sequence ID" value="AXB42924.1"/>
    <property type="molecule type" value="Genomic_DNA"/>
</dbReference>
<dbReference type="Proteomes" id="UP000250434">
    <property type="component" value="Chromosome"/>
</dbReference>
<protein>
    <submittedName>
        <fullName evidence="1">Uncharacterized protein</fullName>
    </submittedName>
</protein>
<evidence type="ECO:0000313" key="1">
    <source>
        <dbReference type="EMBL" id="AXB42924.1"/>
    </source>
</evidence>
<name>A0A344L4F0_9PSEU</name>
<proteinExistence type="predicted"/>
<evidence type="ECO:0000313" key="2">
    <source>
        <dbReference type="Proteomes" id="UP000250434"/>
    </source>
</evidence>
<keyword evidence="2" id="KW-1185">Reference proteome</keyword>
<gene>
    <name evidence="1" type="ORF">A4R43_10535</name>
</gene>
<accession>A0A344L4F0</accession>
<dbReference type="AlphaFoldDB" id="A0A344L4F0"/>
<sequence length="75" mass="7958">MPIATTFALAAAAVPSPPTVTVGTFTAMSLTCIAQGFRWSAQEQQRQGHPFGRPRADRHLARMGVDSHGQRVPGG</sequence>
<reference evidence="1 2" key="1">
    <citation type="submission" date="2016-04" db="EMBL/GenBank/DDBJ databases">
        <title>Complete genome sequence and analysis of deep-sea sediment isolate, Amycolatopsis sp. WP1.</title>
        <authorList>
            <person name="Wang H."/>
            <person name="Chen S."/>
            <person name="Wu Q."/>
        </authorList>
    </citation>
    <scope>NUCLEOTIDE SEQUENCE [LARGE SCALE GENOMIC DNA]</scope>
    <source>
        <strain evidence="1 2">WP1</strain>
    </source>
</reference>